<accession>A0A4U3JZZ1</accession>
<comment type="caution">
    <text evidence="2">The sequence shown here is derived from an EMBL/GenBank/DDBJ whole genome shotgun (WGS) entry which is preliminary data.</text>
</comment>
<feature type="domain" description="Glycoside hydrolase family 65 N-terminal" evidence="1">
    <location>
        <begin position="1"/>
        <end position="186"/>
    </location>
</feature>
<reference evidence="2 3" key="1">
    <citation type="submission" date="2019-02" db="EMBL/GenBank/DDBJ databases">
        <title>Bacteria dissemination in different level of health care in South Africa: the effectiveness of infections prevention and control.</title>
        <authorList>
            <person name="Shobo C."/>
            <person name="Amoako D.G."/>
            <person name="Allam M."/>
            <person name="Ismail A."/>
            <person name="Bester L.A."/>
            <person name="Essack S.Y."/>
        </authorList>
    </citation>
    <scope>NUCLEOTIDE SEQUENCE [LARGE SCALE GENOMIC DNA]</scope>
    <source>
        <strain evidence="2 3">2SIL2</strain>
    </source>
</reference>
<dbReference type="Pfam" id="PF03636">
    <property type="entry name" value="Glyco_hydro_65N"/>
    <property type="match status" value="1"/>
</dbReference>
<sequence>NAPDNQHIALKIGDATDWLTISPETLQQLHRQLNLKTGLFVAEMILKDAHNQQIKLTTKKIANMAQPNDYHLQYTFEPLNFSAPITLKTVTDGSVYNYNVARYRNLTAKHFQVTALNAQENKTVIEVCTNQSNLSVRETALITGDFFEKEAIMIQEEAEKIAQVVTVMALQGTRYTLEKQVFVQASHAEQSWQVPFTPK</sequence>
<evidence type="ECO:0000313" key="2">
    <source>
        <dbReference type="EMBL" id="TKK54059.1"/>
    </source>
</evidence>
<dbReference type="Gene3D" id="2.70.98.40">
    <property type="entry name" value="Glycoside hydrolase, family 65, N-terminal domain"/>
    <property type="match status" value="1"/>
</dbReference>
<evidence type="ECO:0000259" key="1">
    <source>
        <dbReference type="Pfam" id="PF03636"/>
    </source>
</evidence>
<proteinExistence type="predicted"/>
<name>A0A4U3JZZ1_ENTFL</name>
<protein>
    <submittedName>
        <fullName evidence="2">Glycoside hydrolase family 65 protein</fullName>
    </submittedName>
</protein>
<evidence type="ECO:0000313" key="3">
    <source>
        <dbReference type="Proteomes" id="UP000305511"/>
    </source>
</evidence>
<organism evidence="2 3">
    <name type="scientific">Enterococcus faecalis</name>
    <name type="common">Streptococcus faecalis</name>
    <dbReference type="NCBI Taxonomy" id="1351"/>
    <lineage>
        <taxon>Bacteria</taxon>
        <taxon>Bacillati</taxon>
        <taxon>Bacillota</taxon>
        <taxon>Bacilli</taxon>
        <taxon>Lactobacillales</taxon>
        <taxon>Enterococcaceae</taxon>
        <taxon>Enterococcus</taxon>
    </lineage>
</organism>
<dbReference type="GO" id="GO:0005975">
    <property type="term" value="P:carbohydrate metabolic process"/>
    <property type="evidence" value="ECO:0007669"/>
    <property type="project" value="InterPro"/>
</dbReference>
<dbReference type="InterPro" id="IPR005196">
    <property type="entry name" value="Glyco_hydro_65_N"/>
</dbReference>
<dbReference type="InterPro" id="IPR011013">
    <property type="entry name" value="Gal_mutarotase_sf_dom"/>
</dbReference>
<gene>
    <name evidence="2" type="ORF">EY666_20155</name>
</gene>
<dbReference type="GO" id="GO:0016787">
    <property type="term" value="F:hydrolase activity"/>
    <property type="evidence" value="ECO:0007669"/>
    <property type="project" value="UniProtKB-KW"/>
</dbReference>
<dbReference type="GO" id="GO:0030246">
    <property type="term" value="F:carbohydrate binding"/>
    <property type="evidence" value="ECO:0007669"/>
    <property type="project" value="InterPro"/>
</dbReference>
<keyword evidence="2" id="KW-0378">Hydrolase</keyword>
<dbReference type="EMBL" id="SIYF01000829">
    <property type="protein sequence ID" value="TKK54059.1"/>
    <property type="molecule type" value="Genomic_DNA"/>
</dbReference>
<feature type="non-terminal residue" evidence="2">
    <location>
        <position position="199"/>
    </location>
</feature>
<dbReference type="AlphaFoldDB" id="A0A4U3JZZ1"/>
<dbReference type="SUPFAM" id="SSF74650">
    <property type="entry name" value="Galactose mutarotase-like"/>
    <property type="match status" value="1"/>
</dbReference>
<feature type="non-terminal residue" evidence="2">
    <location>
        <position position="1"/>
    </location>
</feature>
<dbReference type="InterPro" id="IPR037018">
    <property type="entry name" value="GH65_N"/>
</dbReference>
<dbReference type="Proteomes" id="UP000305511">
    <property type="component" value="Unassembled WGS sequence"/>
</dbReference>